<keyword evidence="5" id="KW-0548">Nucleotidyltransferase</keyword>
<dbReference type="CDD" id="cd00757">
    <property type="entry name" value="ThiF_MoeB_HesA_family"/>
    <property type="match status" value="1"/>
</dbReference>
<dbReference type="InterPro" id="IPR045886">
    <property type="entry name" value="ThiF/MoeB/HesA"/>
</dbReference>
<evidence type="ECO:0000313" key="5">
    <source>
        <dbReference type="EMBL" id="WRO22371.1"/>
    </source>
</evidence>
<name>A0AAU0UQ84_9FIRM</name>
<dbReference type="NCBIfam" id="NF004281">
    <property type="entry name" value="PRK05690.1"/>
    <property type="match status" value="1"/>
</dbReference>
<evidence type="ECO:0000256" key="1">
    <source>
        <dbReference type="ARBA" id="ARBA00022679"/>
    </source>
</evidence>
<dbReference type="PANTHER" id="PTHR10953">
    <property type="entry name" value="UBIQUITIN-ACTIVATING ENZYME E1"/>
    <property type="match status" value="1"/>
</dbReference>
<protein>
    <submittedName>
        <fullName evidence="5">Molybdopterin-synthase adenylyltransferase MoeB</fullName>
    </submittedName>
</protein>
<keyword evidence="2" id="KW-0547">Nucleotide-binding</keyword>
<reference evidence="5 6" key="1">
    <citation type="submission" date="2023-04" db="EMBL/GenBank/DDBJ databases">
        <authorList>
            <person name="Hsu D."/>
        </authorList>
    </citation>
    <scope>NUCLEOTIDE SEQUENCE [LARGE SCALE GENOMIC DNA]</scope>
    <source>
        <strain evidence="5 6">MK1</strain>
    </source>
</reference>
<sequence length="268" mass="29121">MDFTDEQIKRYSRHIILKEIGGKGQKKLLNSKVLVVGAGGLGSPASLYLAAAGVGTLGIIDYDIVELSNLQRQVLHGTEDVGKAKVESAKETLNRLNPDVHVIPHFKKLDKENISELIDDYDLIVDGVDNFAARYLLNDACIMRGKPLVEAGILRWDGMIMTIEPNAGPCYRCVFPSPPPPGSVPSCQEAGVLGAIAGVMGVLQATEAVKYLLGVGDNLIGRMLLFNALESQFREVEISREDKCPVCGNNPSITSLEEYELQCSVHNK</sequence>
<dbReference type="Gene3D" id="3.40.50.720">
    <property type="entry name" value="NAD(P)-binding Rossmann-like Domain"/>
    <property type="match status" value="1"/>
</dbReference>
<dbReference type="SUPFAM" id="SSF69572">
    <property type="entry name" value="Activating enzymes of the ubiquitin-like proteins"/>
    <property type="match status" value="1"/>
</dbReference>
<keyword evidence="6" id="KW-1185">Reference proteome</keyword>
<dbReference type="GO" id="GO:0004792">
    <property type="term" value="F:thiosulfate-cyanide sulfurtransferase activity"/>
    <property type="evidence" value="ECO:0007669"/>
    <property type="project" value="TreeGrafter"/>
</dbReference>
<keyword evidence="3" id="KW-0067">ATP-binding</keyword>
<dbReference type="PANTHER" id="PTHR10953:SF102">
    <property type="entry name" value="ADENYLYLTRANSFERASE AND SULFURTRANSFERASE MOCS3"/>
    <property type="match status" value="1"/>
</dbReference>
<dbReference type="GO" id="GO:0005524">
    <property type="term" value="F:ATP binding"/>
    <property type="evidence" value="ECO:0007669"/>
    <property type="project" value="UniProtKB-KW"/>
</dbReference>
<evidence type="ECO:0000259" key="4">
    <source>
        <dbReference type="Pfam" id="PF00899"/>
    </source>
</evidence>
<dbReference type="EMBL" id="CP121694">
    <property type="protein sequence ID" value="WRO22371.1"/>
    <property type="molecule type" value="Genomic_DNA"/>
</dbReference>
<dbReference type="AlphaFoldDB" id="A0AAU0UQ84"/>
<evidence type="ECO:0000256" key="3">
    <source>
        <dbReference type="ARBA" id="ARBA00022840"/>
    </source>
</evidence>
<accession>A0AAU0UQ84</accession>
<dbReference type="GO" id="GO:0016779">
    <property type="term" value="F:nucleotidyltransferase activity"/>
    <property type="evidence" value="ECO:0007669"/>
    <property type="project" value="UniProtKB-KW"/>
</dbReference>
<evidence type="ECO:0000313" key="6">
    <source>
        <dbReference type="Proteomes" id="UP001329915"/>
    </source>
</evidence>
<dbReference type="Pfam" id="PF00899">
    <property type="entry name" value="ThiF"/>
    <property type="match status" value="1"/>
</dbReference>
<dbReference type="GO" id="GO:0008146">
    <property type="term" value="F:sulfotransferase activity"/>
    <property type="evidence" value="ECO:0007669"/>
    <property type="project" value="TreeGrafter"/>
</dbReference>
<organism evidence="5 6">
    <name type="scientific">Metallumcola ferriviriculae</name>
    <dbReference type="NCBI Taxonomy" id="3039180"/>
    <lineage>
        <taxon>Bacteria</taxon>
        <taxon>Bacillati</taxon>
        <taxon>Bacillota</taxon>
        <taxon>Clostridia</taxon>
        <taxon>Neomoorellales</taxon>
        <taxon>Desulfitibacteraceae</taxon>
        <taxon>Metallumcola</taxon>
    </lineage>
</organism>
<dbReference type="GO" id="GO:0008641">
    <property type="term" value="F:ubiquitin-like modifier activating enzyme activity"/>
    <property type="evidence" value="ECO:0007669"/>
    <property type="project" value="InterPro"/>
</dbReference>
<feature type="domain" description="THIF-type NAD/FAD binding fold" evidence="4">
    <location>
        <begin position="11"/>
        <end position="246"/>
    </location>
</feature>
<dbReference type="Proteomes" id="UP001329915">
    <property type="component" value="Chromosome"/>
</dbReference>
<evidence type="ECO:0000256" key="2">
    <source>
        <dbReference type="ARBA" id="ARBA00022741"/>
    </source>
</evidence>
<dbReference type="FunFam" id="3.40.50.720:FF:000033">
    <property type="entry name" value="Adenylyltransferase and sulfurtransferase MOCS3"/>
    <property type="match status" value="1"/>
</dbReference>
<dbReference type="GO" id="GO:0005829">
    <property type="term" value="C:cytosol"/>
    <property type="evidence" value="ECO:0007669"/>
    <property type="project" value="TreeGrafter"/>
</dbReference>
<dbReference type="InterPro" id="IPR035985">
    <property type="entry name" value="Ubiquitin-activating_enz"/>
</dbReference>
<proteinExistence type="predicted"/>
<dbReference type="InterPro" id="IPR000594">
    <property type="entry name" value="ThiF_NAD_FAD-bd"/>
</dbReference>
<dbReference type="KEGG" id="dbc:MFMK1_002200"/>
<keyword evidence="1" id="KW-0808">Transferase</keyword>
<gene>
    <name evidence="5" type="primary">moeB</name>
    <name evidence="5" type="ORF">MFMK1_002200</name>
</gene>